<keyword evidence="6" id="KW-0862">Zinc</keyword>
<keyword evidence="9" id="KW-0539">Nucleus</keyword>
<dbReference type="GO" id="GO:0000981">
    <property type="term" value="F:DNA-binding transcription factor activity, RNA polymerase II-specific"/>
    <property type="evidence" value="ECO:0007669"/>
    <property type="project" value="TreeGrafter"/>
</dbReference>
<dbReference type="AlphaFoldDB" id="A0AAD9CA06"/>
<evidence type="ECO:0000256" key="4">
    <source>
        <dbReference type="ARBA" id="ARBA00022737"/>
    </source>
</evidence>
<dbReference type="Pfam" id="PF01530">
    <property type="entry name" value="zf-C2HC"/>
    <property type="match status" value="2"/>
</dbReference>
<sequence>MSQDTETRTRTRSKGSRVSSELVSQEMKQELSSSCPTPGCDGKGHVSERYSRHRSILGCPLVKKRKLEEAEAEENQSAPKRRNQPATETDTAEDIHTADCPPSAGDNSSLSSHTQEETGRETTSEEVKQVTEDPQQEETQTKEVEAEEEEEGITDDSENWDMTRGNLGLLEQAIALKEVKDKKEVKCPTPGCDGTGHVTGLYPHHRSLSGCPHKDRIPPESESPSIRPI</sequence>
<keyword evidence="5 10" id="KW-0863">Zinc-finger</keyword>
<dbReference type="EMBL" id="JASDAP010000008">
    <property type="protein sequence ID" value="KAK1898555.1"/>
    <property type="molecule type" value="Genomic_DNA"/>
</dbReference>
<dbReference type="PROSITE" id="PS51802">
    <property type="entry name" value="ZF_CCHHC"/>
    <property type="match status" value="2"/>
</dbReference>
<feature type="compositionally biased region" description="Low complexity" evidence="11">
    <location>
        <begin position="220"/>
        <end position="229"/>
    </location>
</feature>
<reference evidence="12" key="1">
    <citation type="submission" date="2023-04" db="EMBL/GenBank/DDBJ databases">
        <title>Chromosome-level genome of Chaenocephalus aceratus.</title>
        <authorList>
            <person name="Park H."/>
        </authorList>
    </citation>
    <scope>NUCLEOTIDE SEQUENCE</scope>
    <source>
        <strain evidence="12">DE</strain>
        <tissue evidence="12">Muscle</tissue>
    </source>
</reference>
<evidence type="ECO:0000256" key="9">
    <source>
        <dbReference type="ARBA" id="ARBA00023242"/>
    </source>
</evidence>
<accession>A0AAD9CA06</accession>
<dbReference type="PANTHER" id="PTHR10816:SF10">
    <property type="entry name" value="MYELIN TRANSCRIPTION FACTOR 1"/>
    <property type="match status" value="1"/>
</dbReference>
<dbReference type="GO" id="GO:0008270">
    <property type="term" value="F:zinc ion binding"/>
    <property type="evidence" value="ECO:0007669"/>
    <property type="project" value="UniProtKB-KW"/>
</dbReference>
<dbReference type="InterPro" id="IPR036060">
    <property type="entry name" value="Znf_C2H2C_sf"/>
</dbReference>
<feature type="compositionally biased region" description="Basic and acidic residues" evidence="11">
    <location>
        <begin position="114"/>
        <end position="131"/>
    </location>
</feature>
<dbReference type="PANTHER" id="PTHR10816">
    <property type="entry name" value="MYELIN TRANSCRIPTION FACTOR 1-RELATED"/>
    <property type="match status" value="1"/>
</dbReference>
<evidence type="ECO:0000256" key="6">
    <source>
        <dbReference type="ARBA" id="ARBA00022833"/>
    </source>
</evidence>
<gene>
    <name evidence="12" type="ORF">KUDE01_018079</name>
</gene>
<evidence type="ECO:0000313" key="13">
    <source>
        <dbReference type="Proteomes" id="UP001228049"/>
    </source>
</evidence>
<evidence type="ECO:0000256" key="3">
    <source>
        <dbReference type="ARBA" id="ARBA00022723"/>
    </source>
</evidence>
<dbReference type="InterPro" id="IPR002515">
    <property type="entry name" value="Znf_C2H2C"/>
</dbReference>
<comment type="caution">
    <text evidence="12">The sequence shown here is derived from an EMBL/GenBank/DDBJ whole genome shotgun (WGS) entry which is preliminary data.</text>
</comment>
<comment type="similarity">
    <text evidence="2">Belongs to the MYT1 family.</text>
</comment>
<evidence type="ECO:0000256" key="8">
    <source>
        <dbReference type="ARBA" id="ARBA00023163"/>
    </source>
</evidence>
<keyword evidence="7" id="KW-0805">Transcription regulation</keyword>
<name>A0AAD9CA06_DISEL</name>
<feature type="region of interest" description="Disordered" evidence="11">
    <location>
        <begin position="1"/>
        <end position="162"/>
    </location>
</feature>
<evidence type="ECO:0000256" key="5">
    <source>
        <dbReference type="ARBA" id="ARBA00022771"/>
    </source>
</evidence>
<comment type="subcellular location">
    <subcellularLocation>
        <location evidence="1">Nucleus</location>
    </subcellularLocation>
</comment>
<keyword evidence="8" id="KW-0804">Transcription</keyword>
<evidence type="ECO:0000256" key="7">
    <source>
        <dbReference type="ARBA" id="ARBA00023015"/>
    </source>
</evidence>
<dbReference type="Gene3D" id="4.10.320.30">
    <property type="match status" value="2"/>
</dbReference>
<keyword evidence="4" id="KW-0677">Repeat</keyword>
<evidence type="ECO:0000256" key="11">
    <source>
        <dbReference type="SAM" id="MobiDB-lite"/>
    </source>
</evidence>
<evidence type="ECO:0000313" key="12">
    <source>
        <dbReference type="EMBL" id="KAK1898555.1"/>
    </source>
</evidence>
<evidence type="ECO:0000256" key="10">
    <source>
        <dbReference type="PROSITE-ProRule" id="PRU01143"/>
    </source>
</evidence>
<organism evidence="12 13">
    <name type="scientific">Dissostichus eleginoides</name>
    <name type="common">Patagonian toothfish</name>
    <name type="synonym">Dissostichus amissus</name>
    <dbReference type="NCBI Taxonomy" id="100907"/>
    <lineage>
        <taxon>Eukaryota</taxon>
        <taxon>Metazoa</taxon>
        <taxon>Chordata</taxon>
        <taxon>Craniata</taxon>
        <taxon>Vertebrata</taxon>
        <taxon>Euteleostomi</taxon>
        <taxon>Actinopterygii</taxon>
        <taxon>Neopterygii</taxon>
        <taxon>Teleostei</taxon>
        <taxon>Neoteleostei</taxon>
        <taxon>Acanthomorphata</taxon>
        <taxon>Eupercaria</taxon>
        <taxon>Perciformes</taxon>
        <taxon>Notothenioidei</taxon>
        <taxon>Nototheniidae</taxon>
        <taxon>Dissostichus</taxon>
    </lineage>
</organism>
<dbReference type="Proteomes" id="UP001228049">
    <property type="component" value="Unassembled WGS sequence"/>
</dbReference>
<keyword evidence="3" id="KW-0479">Metal-binding</keyword>
<evidence type="ECO:0000256" key="1">
    <source>
        <dbReference type="ARBA" id="ARBA00004123"/>
    </source>
</evidence>
<feature type="region of interest" description="Disordered" evidence="11">
    <location>
        <begin position="206"/>
        <end position="229"/>
    </location>
</feature>
<evidence type="ECO:0000256" key="2">
    <source>
        <dbReference type="ARBA" id="ARBA00010194"/>
    </source>
</evidence>
<dbReference type="FunFam" id="4.10.320.30:FF:000001">
    <property type="entry name" value="Myelin transcription factor 1-like, a"/>
    <property type="match status" value="2"/>
</dbReference>
<feature type="compositionally biased region" description="Acidic residues" evidence="11">
    <location>
        <begin position="145"/>
        <end position="159"/>
    </location>
</feature>
<dbReference type="SUPFAM" id="SSF103637">
    <property type="entry name" value="CCHHC domain"/>
    <property type="match status" value="2"/>
</dbReference>
<dbReference type="GO" id="GO:0000978">
    <property type="term" value="F:RNA polymerase II cis-regulatory region sequence-specific DNA binding"/>
    <property type="evidence" value="ECO:0007669"/>
    <property type="project" value="TreeGrafter"/>
</dbReference>
<keyword evidence="13" id="KW-1185">Reference proteome</keyword>
<proteinExistence type="inferred from homology"/>
<protein>
    <submittedName>
        <fullName evidence="12">Myelin transcription factor 1</fullName>
    </submittedName>
</protein>
<dbReference type="GO" id="GO:0005634">
    <property type="term" value="C:nucleus"/>
    <property type="evidence" value="ECO:0007669"/>
    <property type="project" value="UniProtKB-SubCell"/>
</dbReference>